<dbReference type="UniPathway" id="UPA00258">
    <property type="reaction ID" value="UER00370"/>
</dbReference>
<dbReference type="Gene3D" id="3.20.20.140">
    <property type="entry name" value="Metal-dependent hydrolases"/>
    <property type="match status" value="1"/>
</dbReference>
<dbReference type="InterPro" id="IPR006680">
    <property type="entry name" value="Amidohydro-rel"/>
</dbReference>
<gene>
    <name evidence="8" type="ORF">UFOPK3720_00380</name>
</gene>
<dbReference type="Pfam" id="PF01979">
    <property type="entry name" value="Amidohydro_1"/>
    <property type="match status" value="1"/>
</dbReference>
<dbReference type="GO" id="GO:0016151">
    <property type="term" value="F:nickel cation binding"/>
    <property type="evidence" value="ECO:0007669"/>
    <property type="project" value="InterPro"/>
</dbReference>
<reference evidence="8" key="1">
    <citation type="submission" date="2020-05" db="EMBL/GenBank/DDBJ databases">
        <authorList>
            <person name="Chiriac C."/>
            <person name="Salcher M."/>
            <person name="Ghai R."/>
            <person name="Kavagutti S V."/>
        </authorList>
    </citation>
    <scope>NUCLEOTIDE SEQUENCE</scope>
</reference>
<dbReference type="PANTHER" id="PTHR43440">
    <property type="entry name" value="UREASE"/>
    <property type="match status" value="1"/>
</dbReference>
<dbReference type="PANTHER" id="PTHR43440:SF1">
    <property type="entry name" value="UREASE"/>
    <property type="match status" value="1"/>
</dbReference>
<evidence type="ECO:0000256" key="5">
    <source>
        <dbReference type="ARBA" id="ARBA00022723"/>
    </source>
</evidence>
<dbReference type="InterPro" id="IPR011059">
    <property type="entry name" value="Metal-dep_hydrolase_composite"/>
</dbReference>
<dbReference type="SUPFAM" id="SSF51556">
    <property type="entry name" value="Metallo-dependent hydrolases"/>
    <property type="match status" value="1"/>
</dbReference>
<comment type="cofactor">
    <cofactor evidence="1">
        <name>Ni cation</name>
        <dbReference type="ChEBI" id="CHEBI:25516"/>
    </cofactor>
</comment>
<dbReference type="InterPro" id="IPR050112">
    <property type="entry name" value="Urease_alpha_subunit"/>
</dbReference>
<keyword evidence="6" id="KW-0378">Hydrolase</keyword>
<keyword evidence="4" id="KW-0533">Nickel</keyword>
<dbReference type="AlphaFoldDB" id="A0A6J7HZR3"/>
<evidence type="ECO:0000256" key="4">
    <source>
        <dbReference type="ARBA" id="ARBA00022596"/>
    </source>
</evidence>
<dbReference type="InterPro" id="IPR005848">
    <property type="entry name" value="Urease_asu"/>
</dbReference>
<dbReference type="NCBIfam" id="NF009686">
    <property type="entry name" value="PRK13207.1"/>
    <property type="match status" value="1"/>
</dbReference>
<dbReference type="GO" id="GO:0009039">
    <property type="term" value="F:urease activity"/>
    <property type="evidence" value="ECO:0007669"/>
    <property type="project" value="UniProtKB-EC"/>
</dbReference>
<dbReference type="SUPFAM" id="SSF51338">
    <property type="entry name" value="Composite domain of metallo-dependent hydrolases"/>
    <property type="match status" value="1"/>
</dbReference>
<name>A0A6J7HZR3_9ZZZZ</name>
<keyword evidence="5" id="KW-0479">Metal-binding</keyword>
<accession>A0A6J7HZR3</accession>
<evidence type="ECO:0000313" key="8">
    <source>
        <dbReference type="EMBL" id="CAB4924018.1"/>
    </source>
</evidence>
<dbReference type="EMBL" id="CAFBNB010000047">
    <property type="protein sequence ID" value="CAB4924018.1"/>
    <property type="molecule type" value="Genomic_DNA"/>
</dbReference>
<evidence type="ECO:0000256" key="2">
    <source>
        <dbReference type="ARBA" id="ARBA00004897"/>
    </source>
</evidence>
<dbReference type="HAMAP" id="MF_01953">
    <property type="entry name" value="Urease_alpha"/>
    <property type="match status" value="1"/>
</dbReference>
<dbReference type="EC" id="3.5.1.5" evidence="3"/>
<evidence type="ECO:0000256" key="6">
    <source>
        <dbReference type="ARBA" id="ARBA00022801"/>
    </source>
</evidence>
<sequence length="556" mass="58676">MNTAPRPYGPLQGDTVELGDTGLRLQITNRVKDEHDEFRVGFAKSGRDGIGLRGVTTAESCDLVIANVIVLDPVDGVRVASIGIRQGRICGIGRAGNPDISEDVDLIVGTGTVVIDGDGLIATPGGIDTHVHSLSPRVFDAEISSGVTTVIGQEAGPMWGVGLGSPWVIGRALRAMDAFPVNIGLLGRGSSSNPDSIRESLLAHACGLKVHEDTGATLRTIDTALTVADDFDVQVALHTDGLNETLSVADTIAVTSGRAIHAFHVEGCGGGHAPDVLRLAGHDHILTSSTNPTLPYGVNAVEEHLDMIMFCHGMDADRASDVRIASARVRAATMAAESRLHDLGVIHMTSSDAQGMGRAGETWWRTFALAGVVAATDPGRRERTEADQDNERILRYLAKITINPALVHGISHEVGRLAPGMLADIVLWRPEMFAAKPWLVLKGGFPAWGVTGDPNASIDSAQPLVLAEQFGALGAAPSDLSFLISNDQAVAAAPAPMARRVVATSGCRAVRASSLIRHAPAGEVRVSPNGDMVTWNGQLLEIEPVRNTPLSRLHFW</sequence>
<evidence type="ECO:0000256" key="1">
    <source>
        <dbReference type="ARBA" id="ARBA00001948"/>
    </source>
</evidence>
<evidence type="ECO:0000259" key="7">
    <source>
        <dbReference type="PROSITE" id="PS51368"/>
    </source>
</evidence>
<dbReference type="PROSITE" id="PS51368">
    <property type="entry name" value="UREASE_3"/>
    <property type="match status" value="1"/>
</dbReference>
<dbReference type="InterPro" id="IPR032466">
    <property type="entry name" value="Metal_Hydrolase"/>
</dbReference>
<dbReference type="Gene3D" id="2.30.40.10">
    <property type="entry name" value="Urease, subunit C, domain 1"/>
    <property type="match status" value="1"/>
</dbReference>
<comment type="pathway">
    <text evidence="2">Nitrogen metabolism; urea degradation; CO(2) and NH(3) from urea (urease route): step 1/1.</text>
</comment>
<dbReference type="GO" id="GO:0043419">
    <property type="term" value="P:urea catabolic process"/>
    <property type="evidence" value="ECO:0007669"/>
    <property type="project" value="UniProtKB-UniPathway"/>
</dbReference>
<protein>
    <recommendedName>
        <fullName evidence="3">urease</fullName>
        <ecNumber evidence="3">3.5.1.5</ecNumber>
    </recommendedName>
</protein>
<proteinExistence type="inferred from homology"/>
<dbReference type="InterPro" id="IPR011612">
    <property type="entry name" value="Urease_alpha_N_dom"/>
</dbReference>
<dbReference type="InterPro" id="IPR017951">
    <property type="entry name" value="Urease_asu_c"/>
</dbReference>
<dbReference type="PRINTS" id="PR01752">
    <property type="entry name" value="UREASE"/>
</dbReference>
<dbReference type="Pfam" id="PF00449">
    <property type="entry name" value="Urease_alpha"/>
    <property type="match status" value="1"/>
</dbReference>
<feature type="domain" description="Urease" evidence="7">
    <location>
        <begin position="125"/>
        <end position="556"/>
    </location>
</feature>
<organism evidence="8">
    <name type="scientific">freshwater metagenome</name>
    <dbReference type="NCBI Taxonomy" id="449393"/>
    <lineage>
        <taxon>unclassified sequences</taxon>
        <taxon>metagenomes</taxon>
        <taxon>ecological metagenomes</taxon>
    </lineage>
</organism>
<evidence type="ECO:0000256" key="3">
    <source>
        <dbReference type="ARBA" id="ARBA00012934"/>
    </source>
</evidence>